<reference evidence="1" key="1">
    <citation type="submission" date="2023-10" db="EMBL/GenBank/DDBJ databases">
        <title>Whole genome sequencing of actinobacterial strain Amycolatopsis sp. (BCA-696) identifies the underlying plant growth-promoting genes.</title>
        <authorList>
            <person name="Gandham P."/>
            <person name="Vadla N."/>
            <person name="Saji A."/>
            <person name="Srinivas V."/>
            <person name="Ruperao P."/>
            <person name="Selvanayagam S."/>
            <person name="Saxena R.K."/>
            <person name="Rathore A."/>
            <person name="Gopalakrishnan S."/>
            <person name="Thakur V."/>
        </authorList>
    </citation>
    <scope>NUCLEOTIDE SEQUENCE</scope>
    <source>
        <strain evidence="1">BCA-696</strain>
    </source>
</reference>
<dbReference type="EMBL" id="CP150484">
    <property type="protein sequence ID" value="WYW19497.1"/>
    <property type="molecule type" value="Genomic_DNA"/>
</dbReference>
<name>A0ACD5BJ85_9PSEU</name>
<keyword evidence="2" id="KW-1185">Reference proteome</keyword>
<protein>
    <submittedName>
        <fullName evidence="1">Ion channel</fullName>
    </submittedName>
</protein>
<proteinExistence type="predicted"/>
<sequence length="340" mass="37410">MPIILIRLLRKFVRLRTGLPPLVVIVFVFATSWPLMLLAERSGNPITEPENYWWWFVVTAATVGYGDFYPESSWGHVIGVYVIVGGIVTLTTVFAQLAEIIEKTKGRRMQGAVTLDIEDHVVVLGYSPGRTQRIVDELVAGGDRPIVLATWDEVDTHPMADRGIGFVRGDLAEDDVLRRACVHRANSVLIDARDDNEALAVAVTVDHVAVGAHIVVALRDLAKEAHFRYVNDGIRCVQWHSPHMVTEEIQAPGITEVYAELMTHGGGNTYTLRLTEPSTFGDCQAAFGWRHSATVLAVRTADQLLISPPWKTTLPVGTVLYYVGHRPITPGQLTAAMAAS</sequence>
<accession>A0ACD5BJ85</accession>
<dbReference type="Proteomes" id="UP001456344">
    <property type="component" value="Chromosome"/>
</dbReference>
<gene>
    <name evidence="1" type="ORF">LCL61_28530</name>
</gene>
<evidence type="ECO:0000313" key="1">
    <source>
        <dbReference type="EMBL" id="WYW19497.1"/>
    </source>
</evidence>
<organism evidence="1 2">
    <name type="scientific">Amycolatopsis coloradensis</name>
    <dbReference type="NCBI Taxonomy" id="76021"/>
    <lineage>
        <taxon>Bacteria</taxon>
        <taxon>Bacillati</taxon>
        <taxon>Actinomycetota</taxon>
        <taxon>Actinomycetes</taxon>
        <taxon>Pseudonocardiales</taxon>
        <taxon>Pseudonocardiaceae</taxon>
        <taxon>Amycolatopsis</taxon>
    </lineage>
</organism>
<evidence type="ECO:0000313" key="2">
    <source>
        <dbReference type="Proteomes" id="UP001456344"/>
    </source>
</evidence>